<dbReference type="OrthoDB" id="5421436at2"/>
<evidence type="ECO:0000313" key="5">
    <source>
        <dbReference type="Proteomes" id="UP000192418"/>
    </source>
</evidence>
<reference evidence="4 5" key="1">
    <citation type="submission" date="2017-04" db="EMBL/GenBank/DDBJ databases">
        <authorList>
            <person name="Afonso C.L."/>
            <person name="Miller P.J."/>
            <person name="Scott M.A."/>
            <person name="Spackman E."/>
            <person name="Goraichik I."/>
            <person name="Dimitrov K.M."/>
            <person name="Suarez D.L."/>
            <person name="Swayne D.E."/>
        </authorList>
    </citation>
    <scope>NUCLEOTIDE SEQUENCE [LARGE SCALE GENOMIC DNA]</scope>
    <source>
        <strain evidence="4 5">DSM 3385</strain>
    </source>
</reference>
<keyword evidence="3" id="KW-0812">Transmembrane</keyword>
<dbReference type="Proteomes" id="UP000192418">
    <property type="component" value="Unassembled WGS sequence"/>
</dbReference>
<feature type="compositionally biased region" description="Basic and acidic residues" evidence="2">
    <location>
        <begin position="129"/>
        <end position="139"/>
    </location>
</feature>
<protein>
    <recommendedName>
        <fullName evidence="6">Lipopolysaccharide assembly protein A domain-containing protein</fullName>
    </recommendedName>
</protein>
<feature type="region of interest" description="Disordered" evidence="2">
    <location>
        <begin position="109"/>
        <end position="139"/>
    </location>
</feature>
<dbReference type="STRING" id="1121400.SAMN02746065_11554"/>
<accession>A0A1W2D4H4</accession>
<evidence type="ECO:0000256" key="3">
    <source>
        <dbReference type="SAM" id="Phobius"/>
    </source>
</evidence>
<feature type="transmembrane region" description="Helical" evidence="3">
    <location>
        <begin position="53"/>
        <end position="73"/>
    </location>
</feature>
<feature type="compositionally biased region" description="Acidic residues" evidence="2">
    <location>
        <begin position="118"/>
        <end position="127"/>
    </location>
</feature>
<name>A0A1W2D4H4_9BACT</name>
<sequence length="139" mass="15746">MKKFKLFLGLIVVIFIALLIYQNREYFLAQQALSFSLGVETWHWTAPPAQNVAYMGGCLLIGLLYAAFISFSLKLKSKKAIKALNAENAAHVEEIAQLKKELDKYEADPYQKPRVASDDTEDTEQDVIELPHQEKEVDA</sequence>
<proteinExistence type="predicted"/>
<evidence type="ECO:0000313" key="4">
    <source>
        <dbReference type="EMBL" id="SMC92363.1"/>
    </source>
</evidence>
<evidence type="ECO:0008006" key="6">
    <source>
        <dbReference type="Google" id="ProtNLM"/>
    </source>
</evidence>
<keyword evidence="3" id="KW-1133">Transmembrane helix</keyword>
<dbReference type="RefSeq" id="WP_084070030.1">
    <property type="nucleotide sequence ID" value="NZ_FWXY01000015.1"/>
</dbReference>
<dbReference type="AlphaFoldDB" id="A0A1W2D4H4"/>
<keyword evidence="5" id="KW-1185">Reference proteome</keyword>
<feature type="coiled-coil region" evidence="1">
    <location>
        <begin position="81"/>
        <end position="108"/>
    </location>
</feature>
<gene>
    <name evidence="4" type="ORF">SAMN02746065_11554</name>
</gene>
<organism evidence="4 5">
    <name type="scientific">Desulfocicer vacuolatum DSM 3385</name>
    <dbReference type="NCBI Taxonomy" id="1121400"/>
    <lineage>
        <taxon>Bacteria</taxon>
        <taxon>Pseudomonadati</taxon>
        <taxon>Thermodesulfobacteriota</taxon>
        <taxon>Desulfobacteria</taxon>
        <taxon>Desulfobacterales</taxon>
        <taxon>Desulfobacteraceae</taxon>
        <taxon>Desulfocicer</taxon>
    </lineage>
</organism>
<evidence type="ECO:0000256" key="1">
    <source>
        <dbReference type="SAM" id="Coils"/>
    </source>
</evidence>
<evidence type="ECO:0000256" key="2">
    <source>
        <dbReference type="SAM" id="MobiDB-lite"/>
    </source>
</evidence>
<dbReference type="EMBL" id="FWXY01000015">
    <property type="protein sequence ID" value="SMC92363.1"/>
    <property type="molecule type" value="Genomic_DNA"/>
</dbReference>
<keyword evidence="3" id="KW-0472">Membrane</keyword>
<keyword evidence="1" id="KW-0175">Coiled coil</keyword>